<evidence type="ECO:0000256" key="7">
    <source>
        <dbReference type="ARBA" id="ARBA00022605"/>
    </source>
</evidence>
<organism evidence="17 18">
    <name type="scientific">Luteimonas wenzhouensis</name>
    <dbReference type="NCBI Taxonomy" id="2599615"/>
    <lineage>
        <taxon>Bacteria</taxon>
        <taxon>Pseudomonadati</taxon>
        <taxon>Pseudomonadota</taxon>
        <taxon>Gammaproteobacteria</taxon>
        <taxon>Lysobacterales</taxon>
        <taxon>Lysobacteraceae</taxon>
        <taxon>Luteimonas</taxon>
    </lineage>
</organism>
<evidence type="ECO:0000259" key="16">
    <source>
        <dbReference type="SMART" id="SM01329"/>
    </source>
</evidence>
<protein>
    <recommendedName>
        <fullName evidence="14">3-isopropylmalate dehydrogenase</fullName>
        <ecNumber evidence="14">1.1.1.85</ecNumber>
    </recommendedName>
    <alternativeName>
        <fullName evidence="14">3-IPM-DH</fullName>
    </alternativeName>
    <alternativeName>
        <fullName evidence="14">Beta-IPM dehydrogenase</fullName>
        <shortName evidence="14">IMDH</shortName>
    </alternativeName>
</protein>
<feature type="binding site" evidence="14">
    <location>
        <position position="243"/>
    </location>
    <ligand>
        <name>Mg(2+)</name>
        <dbReference type="ChEBI" id="CHEBI:18420"/>
    </ligand>
</feature>
<feature type="binding site" evidence="14">
    <location>
        <begin position="277"/>
        <end position="289"/>
    </location>
    <ligand>
        <name>NAD(+)</name>
        <dbReference type="ChEBI" id="CHEBI:57540"/>
    </ligand>
</feature>
<comment type="cofactor">
    <cofactor evidence="2">
        <name>Mn(2+)</name>
        <dbReference type="ChEBI" id="CHEBI:29035"/>
    </cofactor>
</comment>
<dbReference type="GO" id="GO:0003862">
    <property type="term" value="F:3-isopropylmalate dehydrogenase activity"/>
    <property type="evidence" value="ECO:0007669"/>
    <property type="project" value="UniProtKB-UniRule"/>
</dbReference>
<dbReference type="GO" id="GO:0005829">
    <property type="term" value="C:cytosol"/>
    <property type="evidence" value="ECO:0007669"/>
    <property type="project" value="TreeGrafter"/>
</dbReference>
<gene>
    <name evidence="14 17" type="primary">leuB</name>
    <name evidence="17" type="ORF">FQY79_14600</name>
</gene>
<keyword evidence="8 14" id="KW-0479">Metal-binding</keyword>
<feature type="binding site" evidence="14">
    <location>
        <begin position="76"/>
        <end position="89"/>
    </location>
    <ligand>
        <name>NAD(+)</name>
        <dbReference type="ChEBI" id="CHEBI:57540"/>
    </ligand>
</feature>
<reference evidence="17 18" key="1">
    <citation type="submission" date="2019-07" db="EMBL/GenBank/DDBJ databases">
        <title>Luteimonas sp. YD-1 nov., isolated from acidic soil.</title>
        <authorList>
            <person name="Zhou J."/>
        </authorList>
    </citation>
    <scope>NUCLEOTIDE SEQUENCE [LARGE SCALE GENOMIC DNA]</scope>
    <source>
        <strain evidence="17 18">YD-1</strain>
    </source>
</reference>
<name>A0A5C5TUC0_9GAMM</name>
<keyword evidence="11 14" id="KW-0520">NAD</keyword>
<keyword evidence="13 14" id="KW-0100">Branched-chain amino acid biosynthesis</keyword>
<keyword evidence="6 14" id="KW-0432">Leucine biosynthesis</keyword>
<comment type="subcellular location">
    <subcellularLocation>
        <location evidence="14">Cytoplasm</location>
    </subcellularLocation>
</comment>
<dbReference type="UniPathway" id="UPA00048">
    <property type="reaction ID" value="UER00072"/>
</dbReference>
<dbReference type="OrthoDB" id="9806254at2"/>
<dbReference type="SMART" id="SM01329">
    <property type="entry name" value="Iso_dh"/>
    <property type="match status" value="1"/>
</dbReference>
<evidence type="ECO:0000256" key="3">
    <source>
        <dbReference type="ARBA" id="ARBA00004762"/>
    </source>
</evidence>
<dbReference type="Pfam" id="PF00180">
    <property type="entry name" value="Iso_dh"/>
    <property type="match status" value="1"/>
</dbReference>
<evidence type="ECO:0000256" key="6">
    <source>
        <dbReference type="ARBA" id="ARBA00022430"/>
    </source>
</evidence>
<comment type="caution">
    <text evidence="17">The sequence shown here is derived from an EMBL/GenBank/DDBJ whole genome shotgun (WGS) entry which is preliminary data.</text>
</comment>
<dbReference type="GO" id="GO:0009098">
    <property type="term" value="P:L-leucine biosynthetic process"/>
    <property type="evidence" value="ECO:0007669"/>
    <property type="project" value="UniProtKB-UniRule"/>
</dbReference>
<evidence type="ECO:0000256" key="9">
    <source>
        <dbReference type="ARBA" id="ARBA00022842"/>
    </source>
</evidence>
<evidence type="ECO:0000256" key="15">
    <source>
        <dbReference type="RuleBase" id="RU004445"/>
    </source>
</evidence>
<evidence type="ECO:0000313" key="17">
    <source>
        <dbReference type="EMBL" id="TWT16978.1"/>
    </source>
</evidence>
<comment type="catalytic activity">
    <reaction evidence="1 14 15">
        <text>(2R,3S)-3-isopropylmalate + NAD(+) = 4-methyl-2-oxopentanoate + CO2 + NADH</text>
        <dbReference type="Rhea" id="RHEA:32271"/>
        <dbReference type="ChEBI" id="CHEBI:16526"/>
        <dbReference type="ChEBI" id="CHEBI:17865"/>
        <dbReference type="ChEBI" id="CHEBI:35121"/>
        <dbReference type="ChEBI" id="CHEBI:57540"/>
        <dbReference type="ChEBI" id="CHEBI:57945"/>
        <dbReference type="EC" id="1.1.1.85"/>
    </reaction>
</comment>
<dbReference type="AlphaFoldDB" id="A0A5C5TUC0"/>
<dbReference type="SUPFAM" id="SSF53659">
    <property type="entry name" value="Isocitrate/Isopropylmalate dehydrogenase-like"/>
    <property type="match status" value="1"/>
</dbReference>
<feature type="site" description="Important for catalysis" evidence="14">
    <location>
        <position position="186"/>
    </location>
</feature>
<feature type="binding site" evidence="14">
    <location>
        <position position="134"/>
    </location>
    <ligand>
        <name>substrate</name>
    </ligand>
</feature>
<dbReference type="FunFam" id="3.40.718.10:FF:000006">
    <property type="entry name" value="3-isopropylmalate dehydrogenase"/>
    <property type="match status" value="1"/>
</dbReference>
<evidence type="ECO:0000256" key="8">
    <source>
        <dbReference type="ARBA" id="ARBA00022723"/>
    </source>
</evidence>
<evidence type="ECO:0000256" key="2">
    <source>
        <dbReference type="ARBA" id="ARBA00001936"/>
    </source>
</evidence>
<dbReference type="Proteomes" id="UP000315949">
    <property type="component" value="Unassembled WGS sequence"/>
</dbReference>
<feature type="binding site" evidence="14">
    <location>
        <position position="219"/>
    </location>
    <ligand>
        <name>Mg(2+)</name>
        <dbReference type="ChEBI" id="CHEBI:18420"/>
    </ligand>
</feature>
<proteinExistence type="inferred from homology"/>
<comment type="cofactor">
    <cofactor evidence="14 15">
        <name>Mg(2+)</name>
        <dbReference type="ChEBI" id="CHEBI:18420"/>
    </cofactor>
    <cofactor evidence="14 15">
        <name>Mn(2+)</name>
        <dbReference type="ChEBI" id="CHEBI:29035"/>
    </cofactor>
    <text evidence="14 15">Binds 1 Mg(2+) or Mn(2+) ion per subunit.</text>
</comment>
<evidence type="ECO:0000256" key="11">
    <source>
        <dbReference type="ARBA" id="ARBA00023027"/>
    </source>
</evidence>
<dbReference type="HAMAP" id="MF_01033">
    <property type="entry name" value="LeuB_type1"/>
    <property type="match status" value="1"/>
</dbReference>
<dbReference type="InterPro" id="IPR024084">
    <property type="entry name" value="IsoPropMal-DH-like_dom"/>
</dbReference>
<dbReference type="RefSeq" id="WP_146313621.1">
    <property type="nucleotide sequence ID" value="NZ_VOHE01000011.1"/>
</dbReference>
<evidence type="ECO:0000256" key="13">
    <source>
        <dbReference type="ARBA" id="ARBA00023304"/>
    </source>
</evidence>
<dbReference type="PANTHER" id="PTHR42979">
    <property type="entry name" value="3-ISOPROPYLMALATE DEHYDROGENASE"/>
    <property type="match status" value="1"/>
</dbReference>
<evidence type="ECO:0000256" key="14">
    <source>
        <dbReference type="HAMAP-Rule" id="MF_01033"/>
    </source>
</evidence>
<evidence type="ECO:0000256" key="5">
    <source>
        <dbReference type="ARBA" id="ARBA00011738"/>
    </source>
</evidence>
<dbReference type="InterPro" id="IPR004429">
    <property type="entry name" value="Isopropylmalate_DH"/>
</dbReference>
<sequence>MQADIVVLPGDGIGPEIVSATVPVLEAVARRFGHQFRFAEHDIGGIAIDRHGEPLPAATLEAARKADAILLGAVGGPKWSDPNATVRPEQGLLAIRKALGLFANLRPVRPHPAALGASPIKSELLAGVDIVVVRELTGGIYFGDKTRSDADATDLCRYTVAEIERVVRVAAELARQRRGHLTSVDKANVLETSRLWRDVATRVVRDEFPDVALEHQLVDSMAMHLLSKPRAYDVIVTENMFGDILTDEASMLAGSLGLLASASLGAARVGIYEPIHGSAPDIAGQGVANPYATILSAAMMLRHSLGLETEAAAVEAAVHGALDAKVFTADLAAQGAAVDTARAAAAVIERLA</sequence>
<keyword evidence="12 14" id="KW-0464">Manganese</keyword>
<dbReference type="EC" id="1.1.1.85" evidence="14"/>
<feature type="domain" description="Isopropylmalate dehydrogenase-like" evidence="16">
    <location>
        <begin position="4"/>
        <end position="347"/>
    </location>
</feature>
<keyword evidence="7 14" id="KW-0028">Amino-acid biosynthesis</keyword>
<dbReference type="EMBL" id="VOHE01000011">
    <property type="protein sequence ID" value="TWT16978.1"/>
    <property type="molecule type" value="Genomic_DNA"/>
</dbReference>
<comment type="similarity">
    <text evidence="4 14">Belongs to the isocitrate and isopropylmalate dehydrogenases family. LeuB type 1 subfamily.</text>
</comment>
<evidence type="ECO:0000256" key="4">
    <source>
        <dbReference type="ARBA" id="ARBA00008319"/>
    </source>
</evidence>
<evidence type="ECO:0000256" key="1">
    <source>
        <dbReference type="ARBA" id="ARBA00000624"/>
    </source>
</evidence>
<comment type="function">
    <text evidence="14 15">Catalyzes the oxidation of 3-carboxy-2-hydroxy-4-methylpentanoate (3-isopropylmalate) to 3-carboxy-4-methyl-2-oxopentanoate. The product decarboxylates to 4-methyl-2 oxopentanoate.</text>
</comment>
<feature type="binding site" evidence="14">
    <location>
        <position position="247"/>
    </location>
    <ligand>
        <name>Mg(2+)</name>
        <dbReference type="ChEBI" id="CHEBI:18420"/>
    </ligand>
</feature>
<comment type="subunit">
    <text evidence="5 14 15">Homodimer.</text>
</comment>
<dbReference type="InterPro" id="IPR019818">
    <property type="entry name" value="IsoCit/isopropylmalate_DH_CS"/>
</dbReference>
<evidence type="ECO:0000313" key="18">
    <source>
        <dbReference type="Proteomes" id="UP000315949"/>
    </source>
</evidence>
<feature type="binding site" evidence="14">
    <location>
        <position position="96"/>
    </location>
    <ligand>
        <name>substrate</name>
    </ligand>
</feature>
<dbReference type="GO" id="GO:0000287">
    <property type="term" value="F:magnesium ion binding"/>
    <property type="evidence" value="ECO:0007669"/>
    <property type="project" value="InterPro"/>
</dbReference>
<evidence type="ECO:0000256" key="10">
    <source>
        <dbReference type="ARBA" id="ARBA00023002"/>
    </source>
</evidence>
<dbReference type="Gene3D" id="3.40.718.10">
    <property type="entry name" value="Isopropylmalate Dehydrogenase"/>
    <property type="match status" value="1"/>
</dbReference>
<keyword evidence="9 14" id="KW-0460">Magnesium</keyword>
<comment type="pathway">
    <text evidence="3 14 15">Amino-acid biosynthesis; L-leucine biosynthesis; L-leucine from 3-methyl-2-oxobutanoate: step 3/4.</text>
</comment>
<accession>A0A5C5TUC0</accession>
<feature type="site" description="Important for catalysis" evidence="14">
    <location>
        <position position="141"/>
    </location>
</feature>
<keyword evidence="10 14" id="KW-0560">Oxidoreductase</keyword>
<keyword evidence="14" id="KW-0963">Cytoplasm</keyword>
<dbReference type="GO" id="GO:0051287">
    <property type="term" value="F:NAD binding"/>
    <property type="evidence" value="ECO:0007669"/>
    <property type="project" value="InterPro"/>
</dbReference>
<dbReference type="PANTHER" id="PTHR42979:SF1">
    <property type="entry name" value="3-ISOPROPYLMALATE DEHYDROGENASE"/>
    <property type="match status" value="1"/>
</dbReference>
<keyword evidence="18" id="KW-1185">Reference proteome</keyword>
<dbReference type="PROSITE" id="PS00470">
    <property type="entry name" value="IDH_IMDH"/>
    <property type="match status" value="1"/>
</dbReference>
<feature type="binding site" evidence="14">
    <location>
        <position position="106"/>
    </location>
    <ligand>
        <name>substrate</name>
    </ligand>
</feature>
<dbReference type="NCBIfam" id="TIGR00169">
    <property type="entry name" value="leuB"/>
    <property type="match status" value="1"/>
</dbReference>
<feature type="binding site" evidence="14">
    <location>
        <position position="219"/>
    </location>
    <ligand>
        <name>substrate</name>
    </ligand>
</feature>
<evidence type="ECO:0000256" key="12">
    <source>
        <dbReference type="ARBA" id="ARBA00023211"/>
    </source>
</evidence>